<dbReference type="RefSeq" id="WP_202072055.1">
    <property type="nucleotide sequence ID" value="NZ_AP027142.1"/>
</dbReference>
<protein>
    <recommendedName>
        <fullName evidence="2">Copper-binding protein MbnP-like domain-containing protein</fullName>
    </recommendedName>
</protein>
<feature type="domain" description="Copper-binding protein MbnP-like" evidence="2">
    <location>
        <begin position="31"/>
        <end position="268"/>
    </location>
</feature>
<evidence type="ECO:0000313" key="3">
    <source>
        <dbReference type="EMBL" id="BDV35570.1"/>
    </source>
</evidence>
<gene>
    <name evidence="3" type="ORF">SS37A_30990</name>
</gene>
<dbReference type="Pfam" id="PF20243">
    <property type="entry name" value="MbnP"/>
    <property type="match status" value="1"/>
</dbReference>
<feature type="signal peptide" evidence="1">
    <location>
        <begin position="1"/>
        <end position="20"/>
    </location>
</feature>
<name>A0ABN6VLU1_9HYPH</name>
<organism evidence="3 4">
    <name type="scientific">Methylocystis iwaonis</name>
    <dbReference type="NCBI Taxonomy" id="2885079"/>
    <lineage>
        <taxon>Bacteria</taxon>
        <taxon>Pseudomonadati</taxon>
        <taxon>Pseudomonadota</taxon>
        <taxon>Alphaproteobacteria</taxon>
        <taxon>Hyphomicrobiales</taxon>
        <taxon>Methylocystaceae</taxon>
        <taxon>Methylocystis</taxon>
    </lineage>
</organism>
<keyword evidence="4" id="KW-1185">Reference proteome</keyword>
<dbReference type="Proteomes" id="UP001317629">
    <property type="component" value="Chromosome"/>
</dbReference>
<feature type="chain" id="PRO_5046574963" description="Copper-binding protein MbnP-like domain-containing protein" evidence="1">
    <location>
        <begin position="21"/>
        <end position="318"/>
    </location>
</feature>
<accession>A0ABN6VLU1</accession>
<dbReference type="NCBIfam" id="TIGR04052">
    <property type="entry name" value="MbnP_like_WxW"/>
    <property type="match status" value="1"/>
</dbReference>
<evidence type="ECO:0000259" key="2">
    <source>
        <dbReference type="Pfam" id="PF20243"/>
    </source>
</evidence>
<evidence type="ECO:0000313" key="4">
    <source>
        <dbReference type="Proteomes" id="UP001317629"/>
    </source>
</evidence>
<dbReference type="EMBL" id="AP027142">
    <property type="protein sequence ID" value="BDV35570.1"/>
    <property type="molecule type" value="Genomic_DNA"/>
</dbReference>
<reference evidence="3 4" key="1">
    <citation type="journal article" date="2023" name="Int. J. Syst. Evol. Microbiol.">
        <title>Methylocystis iwaonis sp. nov., a type II methane-oxidizing bacterium from surface soil of a rice paddy field in Japan, and emended description of the genus Methylocystis (ex Whittenbury et al. 1970) Bowman et al. 1993.</title>
        <authorList>
            <person name="Kaise H."/>
            <person name="Sawadogo J.B."/>
            <person name="Alam M.S."/>
            <person name="Ueno C."/>
            <person name="Dianou D."/>
            <person name="Shinjo R."/>
            <person name="Asakawa S."/>
        </authorList>
    </citation>
    <scope>NUCLEOTIDE SEQUENCE [LARGE SCALE GENOMIC DNA]</scope>
    <source>
        <strain evidence="3 4">SS37A-Re</strain>
    </source>
</reference>
<proteinExistence type="predicted"/>
<sequence length="318" mass="33313">MLGSIGRTAFWLLLTLAALAGVGEAAAKDLPVAINFGLMADGKDVGCGAPLANLGVAHLQAKLHEARFYIYGVKLIDAKGIRTPVALAQNEWQYGDVALVDFKDARGGNAPCTESNPAKNARISGTAPRRAYVGLEFSVGAPVETIIDGKPVSINHSNVETAPPPLDVAGMAWNWQAGRRFLVFEVDPPSPIVKADGSKTKTWTVHLGSTGCKGNPATGEIVSCAHENRFTVTFDRFDPKTQRVEFDLTRLFENSDLLVDKGGAVGCMSGLDDPECPAIFAALGLNLTGADGTAGKQTKPGASPVFKAGLAKLAGGKQ</sequence>
<keyword evidence="1" id="KW-0732">Signal</keyword>
<dbReference type="InterPro" id="IPR046863">
    <property type="entry name" value="MbnP-like_dom"/>
</dbReference>
<dbReference type="InterPro" id="IPR023977">
    <property type="entry name" value="MbnP-like"/>
</dbReference>
<evidence type="ECO:0000256" key="1">
    <source>
        <dbReference type="SAM" id="SignalP"/>
    </source>
</evidence>